<proteinExistence type="predicted"/>
<dbReference type="Proteomes" id="UP000037020">
    <property type="component" value="Unassembled WGS sequence"/>
</dbReference>
<evidence type="ECO:0000256" key="1">
    <source>
        <dbReference type="SAM" id="Phobius"/>
    </source>
</evidence>
<keyword evidence="1" id="KW-0472">Membrane</keyword>
<organism evidence="2 3">
    <name type="scientific">Streptomyces varsoviensis</name>
    <dbReference type="NCBI Taxonomy" id="67373"/>
    <lineage>
        <taxon>Bacteria</taxon>
        <taxon>Bacillati</taxon>
        <taxon>Actinomycetota</taxon>
        <taxon>Actinomycetes</taxon>
        <taxon>Kitasatosporales</taxon>
        <taxon>Streptomycetaceae</taxon>
        <taxon>Streptomyces</taxon>
    </lineage>
</organism>
<evidence type="ECO:0008006" key="4">
    <source>
        <dbReference type="Google" id="ProtNLM"/>
    </source>
</evidence>
<gene>
    <name evidence="2" type="ORF">ADK38_30095</name>
</gene>
<dbReference type="EMBL" id="LGUT01002729">
    <property type="protein sequence ID" value="KOG86601.1"/>
    <property type="molecule type" value="Genomic_DNA"/>
</dbReference>
<name>A0ABR5IZP1_9ACTN</name>
<feature type="non-terminal residue" evidence="2">
    <location>
        <position position="176"/>
    </location>
</feature>
<keyword evidence="1" id="KW-1133">Transmembrane helix</keyword>
<feature type="transmembrane region" description="Helical" evidence="1">
    <location>
        <begin position="155"/>
        <end position="174"/>
    </location>
</feature>
<feature type="transmembrane region" description="Helical" evidence="1">
    <location>
        <begin position="125"/>
        <end position="143"/>
    </location>
</feature>
<feature type="non-terminal residue" evidence="2">
    <location>
        <position position="1"/>
    </location>
</feature>
<feature type="transmembrane region" description="Helical" evidence="1">
    <location>
        <begin position="69"/>
        <end position="88"/>
    </location>
</feature>
<reference evidence="2 3" key="1">
    <citation type="submission" date="2015-07" db="EMBL/GenBank/DDBJ databases">
        <authorList>
            <person name="Ju K.-S."/>
            <person name="Doroghazi J.R."/>
            <person name="Metcalf W.W."/>
        </authorList>
    </citation>
    <scope>NUCLEOTIDE SEQUENCE [LARGE SCALE GENOMIC DNA]</scope>
    <source>
        <strain evidence="2 3">NRRL B-3589</strain>
    </source>
</reference>
<keyword evidence="3" id="KW-1185">Reference proteome</keyword>
<protein>
    <recommendedName>
        <fullName evidence="4">Family 2 glycosyl transferase</fullName>
    </recommendedName>
</protein>
<sequence length="176" mass="18364">DVYKRQVAASGVRAPKARPSWRAVWTYALLLTFTAAFTPIVWPIALVLGVATLLVRVVVGRGEALLAHVLRFLAVVGTPLIALAPWSLTLLTHPSRFLTEAGLDYGHGTATALKLLSIDPGGPKTFGGLLLLGIVLAALAALLRGDRQPAVRCAWAAALTGLLFAALANGSGWAGP</sequence>
<accession>A0ABR5IZP1</accession>
<comment type="caution">
    <text evidence="2">The sequence shown here is derived from an EMBL/GenBank/DDBJ whole genome shotgun (WGS) entry which is preliminary data.</text>
</comment>
<feature type="transmembrane region" description="Helical" evidence="1">
    <location>
        <begin position="24"/>
        <end position="57"/>
    </location>
</feature>
<keyword evidence="1" id="KW-0812">Transmembrane</keyword>
<evidence type="ECO:0000313" key="2">
    <source>
        <dbReference type="EMBL" id="KOG86601.1"/>
    </source>
</evidence>
<evidence type="ECO:0000313" key="3">
    <source>
        <dbReference type="Proteomes" id="UP000037020"/>
    </source>
</evidence>